<evidence type="ECO:0000313" key="4">
    <source>
        <dbReference type="Proteomes" id="UP001218362"/>
    </source>
</evidence>
<feature type="domain" description="AB hydrolase-1" evidence="2">
    <location>
        <begin position="108"/>
        <end position="184"/>
    </location>
</feature>
<dbReference type="PANTHER" id="PTHR37946">
    <property type="entry name" value="SLL1969 PROTEIN"/>
    <property type="match status" value="1"/>
</dbReference>
<evidence type="ECO:0000313" key="3">
    <source>
        <dbReference type="EMBL" id="WEK46659.1"/>
    </source>
</evidence>
<evidence type="ECO:0000256" key="1">
    <source>
        <dbReference type="SAM" id="MobiDB-lite"/>
    </source>
</evidence>
<dbReference type="EMBL" id="CP119316">
    <property type="protein sequence ID" value="WEK46659.1"/>
    <property type="molecule type" value="Genomic_DNA"/>
</dbReference>
<accession>A0AAJ6BMQ4</accession>
<dbReference type="KEGG" id="acob:P0Y56_16890"/>
<dbReference type="AlphaFoldDB" id="A0AAJ6BMQ4"/>
<dbReference type="PANTHER" id="PTHR37946:SF1">
    <property type="entry name" value="SLL1969 PROTEIN"/>
    <property type="match status" value="1"/>
</dbReference>
<evidence type="ECO:0000259" key="2">
    <source>
        <dbReference type="Pfam" id="PF00561"/>
    </source>
</evidence>
<dbReference type="Pfam" id="PF00561">
    <property type="entry name" value="Abhydrolase_1"/>
    <property type="match status" value="1"/>
</dbReference>
<dbReference type="Gene3D" id="3.40.50.1820">
    <property type="entry name" value="alpha/beta hydrolase"/>
    <property type="match status" value="1"/>
</dbReference>
<sequence>MSDMNRTYGNRAESRHPPDGTDLFDALKMRAALVSETQPSGVHGPALKHLFRELQFLTSPLWNTRSPSDIEAAREKRIVMLLPGFGTHPARLKRMATHLEAAGHTVKRWGQGFNFGPTPQNFEVLSKRVLALHRRYGEKIVLVGWSLGGIFAREVAKCHPEAVAKVVTMGSPFSGSPKANNVWRIYHLITGHSVENPPVVGNISEKPPVPTVALWSACDGIVSPRSSCGRPGERDKAVALRCGHLGFAYSDEAIETVLRELETL</sequence>
<feature type="region of interest" description="Disordered" evidence="1">
    <location>
        <begin position="1"/>
        <end position="21"/>
    </location>
</feature>
<name>A0AAJ6BMQ4_9SPHN</name>
<keyword evidence="3" id="KW-0378">Hydrolase</keyword>
<reference evidence="3" key="1">
    <citation type="submission" date="2023-03" db="EMBL/GenBank/DDBJ databases">
        <title>Andean soil-derived lignocellulolytic bacterial consortium as a source of novel taxa and putative plastic-active enzymes.</title>
        <authorList>
            <person name="Diaz-Garcia L."/>
            <person name="Chuvochina M."/>
            <person name="Feuerriegel G."/>
            <person name="Bunk B."/>
            <person name="Sproer C."/>
            <person name="Streit W.R."/>
            <person name="Rodriguez L.M."/>
            <person name="Overmann J."/>
            <person name="Jimenez D.J."/>
        </authorList>
    </citation>
    <scope>NUCLEOTIDE SEQUENCE</scope>
    <source>
        <strain evidence="3">MAG 26</strain>
    </source>
</reference>
<organism evidence="3 4">
    <name type="scientific">Candidatus Andeanibacterium colombiense</name>
    <dbReference type="NCBI Taxonomy" id="3121345"/>
    <lineage>
        <taxon>Bacteria</taxon>
        <taxon>Pseudomonadati</taxon>
        <taxon>Pseudomonadota</taxon>
        <taxon>Alphaproteobacteria</taxon>
        <taxon>Sphingomonadales</taxon>
        <taxon>Sphingomonadaceae</taxon>
        <taxon>Candidatus Andeanibacterium</taxon>
    </lineage>
</organism>
<dbReference type="SUPFAM" id="SSF53474">
    <property type="entry name" value="alpha/beta-Hydrolases"/>
    <property type="match status" value="1"/>
</dbReference>
<dbReference type="GO" id="GO:0016787">
    <property type="term" value="F:hydrolase activity"/>
    <property type="evidence" value="ECO:0007669"/>
    <property type="project" value="UniProtKB-KW"/>
</dbReference>
<proteinExistence type="predicted"/>
<dbReference type="Proteomes" id="UP001218362">
    <property type="component" value="Chromosome"/>
</dbReference>
<dbReference type="InterPro" id="IPR029058">
    <property type="entry name" value="AB_hydrolase_fold"/>
</dbReference>
<gene>
    <name evidence="3" type="ORF">P0Y56_16890</name>
</gene>
<dbReference type="InterPro" id="IPR000073">
    <property type="entry name" value="AB_hydrolase_1"/>
</dbReference>
<protein>
    <submittedName>
        <fullName evidence="3">Alpha/beta hydrolase</fullName>
    </submittedName>
</protein>